<keyword evidence="1" id="KW-0175">Coiled coil</keyword>
<feature type="region of interest" description="Disordered" evidence="2">
    <location>
        <begin position="538"/>
        <end position="584"/>
    </location>
</feature>
<feature type="region of interest" description="Disordered" evidence="2">
    <location>
        <begin position="159"/>
        <end position="184"/>
    </location>
</feature>
<evidence type="ECO:0000256" key="1">
    <source>
        <dbReference type="SAM" id="Coils"/>
    </source>
</evidence>
<evidence type="ECO:0000313" key="4">
    <source>
        <dbReference type="Proteomes" id="UP000286134"/>
    </source>
</evidence>
<dbReference type="Proteomes" id="UP000286134">
    <property type="component" value="Unassembled WGS sequence"/>
</dbReference>
<dbReference type="STRING" id="212602.A0A420HS58"/>
<gene>
    <name evidence="3" type="ORF">OnM2_052069</name>
</gene>
<organism evidence="3 4">
    <name type="scientific">Erysiphe neolycopersici</name>
    <dbReference type="NCBI Taxonomy" id="212602"/>
    <lineage>
        <taxon>Eukaryota</taxon>
        <taxon>Fungi</taxon>
        <taxon>Dikarya</taxon>
        <taxon>Ascomycota</taxon>
        <taxon>Pezizomycotina</taxon>
        <taxon>Leotiomycetes</taxon>
        <taxon>Erysiphales</taxon>
        <taxon>Erysiphaceae</taxon>
        <taxon>Erysiphe</taxon>
    </lineage>
</organism>
<proteinExistence type="predicted"/>
<feature type="compositionally biased region" description="Basic and acidic residues" evidence="2">
    <location>
        <begin position="171"/>
        <end position="180"/>
    </location>
</feature>
<keyword evidence="4" id="KW-1185">Reference proteome</keyword>
<comment type="caution">
    <text evidence="3">The sequence shown here is derived from an EMBL/GenBank/DDBJ whole genome shotgun (WGS) entry which is preliminary data.</text>
</comment>
<evidence type="ECO:0000313" key="3">
    <source>
        <dbReference type="EMBL" id="RKF60271.1"/>
    </source>
</evidence>
<name>A0A420HS58_9PEZI</name>
<dbReference type="OrthoDB" id="4160836at2759"/>
<protein>
    <submittedName>
        <fullName evidence="3">Uncharacterized protein</fullName>
    </submittedName>
</protein>
<reference evidence="3 4" key="1">
    <citation type="journal article" date="2018" name="BMC Genomics">
        <title>Comparative genome analyses reveal sequence features reflecting distinct modes of host-adaptation between dicot and monocot powdery mildew.</title>
        <authorList>
            <person name="Wu Y."/>
            <person name="Ma X."/>
            <person name="Pan Z."/>
            <person name="Kale S.D."/>
            <person name="Song Y."/>
            <person name="King H."/>
            <person name="Zhang Q."/>
            <person name="Presley C."/>
            <person name="Deng X."/>
            <person name="Wei C.I."/>
            <person name="Xiao S."/>
        </authorList>
    </citation>
    <scope>NUCLEOTIDE SEQUENCE [LARGE SCALE GENOMIC DNA]</scope>
    <source>
        <strain evidence="3">UMSG2</strain>
    </source>
</reference>
<feature type="coiled-coil region" evidence="1">
    <location>
        <begin position="246"/>
        <end position="280"/>
    </location>
</feature>
<dbReference type="AlphaFoldDB" id="A0A420HS58"/>
<feature type="compositionally biased region" description="Acidic residues" evidence="2">
    <location>
        <begin position="555"/>
        <end position="565"/>
    </location>
</feature>
<accession>A0A420HS58</accession>
<sequence>MTNKGYKKTPPLSERVMEVIGDGENPFRKRGLRRSPQVDTEMITDVIKKTDIPFTSPRALEAFPTEYISPTALLNRRTNKTLKLSQKDHKEIDESVTKTSMGSHEEIRYSELRTKSKPTVPQSGSINLSDSLFVSPNSPIKSMLTGRQDFPLSLSYPDIPHSNPMASPIKEYSESDETRESSNMPFQDLIQYSRKNKIDSRDLQDLSPEPLQQNHDRIFEKENTNALLPQLCSTETGGTTSILDPYKAKRALKRSLLQEIKQLQEDIALADSENERLRLTRTDQKIQPSIDEKVLSMLARVTCPRMSPDKKMSKTTILQSLHNFLPFSSRRLRLPRKDAQTLLNNKMKMPSYLPKSVENPLPYLQAFTPLIWSSKITTFRLPRNLATLESEKEMKSKKINLLQQQIITASHSQGLFFARLALYIDPNSRSVHQLSLLSIPLCAEHELGSFIRSSKEQEDFRDSDIETVQSSYKILSSATVDSKNLLTREIGVVCYAMGRWLQVSLRRARFWWLATKHFSTPEARKRFIPLYTLSKTSRKKNARDRGKKRKRMAREEEDSNDETDGETSNLNRENNHNFEENNYLSENEATKSSGNWIRKELLPHLGRSFLSISKNGPGTYDSINTTISKNDSDFEILFEWRISFDWTGEIKSHLSATPKVPKCWYKSLDPQFHCGFEQIPHIFKGLLREKDPITAVACLISLTMIEEEQ</sequence>
<feature type="compositionally biased region" description="Basic residues" evidence="2">
    <location>
        <begin position="538"/>
        <end position="552"/>
    </location>
</feature>
<evidence type="ECO:0000256" key="2">
    <source>
        <dbReference type="SAM" id="MobiDB-lite"/>
    </source>
</evidence>
<dbReference type="EMBL" id="MCFK01005266">
    <property type="protein sequence ID" value="RKF60271.1"/>
    <property type="molecule type" value="Genomic_DNA"/>
</dbReference>